<dbReference type="EMBL" id="JAKCXM010000051">
    <property type="protein sequence ID" value="KAJ0405061.1"/>
    <property type="molecule type" value="Genomic_DNA"/>
</dbReference>
<evidence type="ECO:0000313" key="10">
    <source>
        <dbReference type="Proteomes" id="UP001209570"/>
    </source>
</evidence>
<dbReference type="GO" id="GO:0005436">
    <property type="term" value="F:sodium:phosphate symporter activity"/>
    <property type="evidence" value="ECO:0007669"/>
    <property type="project" value="InterPro"/>
</dbReference>
<feature type="transmembrane region" description="Helical" evidence="8">
    <location>
        <begin position="563"/>
        <end position="583"/>
    </location>
</feature>
<evidence type="ECO:0000256" key="4">
    <source>
        <dbReference type="ARBA" id="ARBA00022692"/>
    </source>
</evidence>
<feature type="transmembrane region" description="Helical" evidence="8">
    <location>
        <begin position="603"/>
        <end position="627"/>
    </location>
</feature>
<feature type="transmembrane region" description="Helical" evidence="8">
    <location>
        <begin position="535"/>
        <end position="556"/>
    </location>
</feature>
<comment type="similarity">
    <text evidence="2">Belongs to the SLC34A transporter family.</text>
</comment>
<feature type="transmembrane region" description="Helical" evidence="8">
    <location>
        <begin position="267"/>
        <end position="287"/>
    </location>
</feature>
<evidence type="ECO:0000313" key="9">
    <source>
        <dbReference type="EMBL" id="KAJ0405061.1"/>
    </source>
</evidence>
<feature type="transmembrane region" description="Helical" evidence="8">
    <location>
        <begin position="54"/>
        <end position="76"/>
    </location>
</feature>
<evidence type="ECO:0000256" key="3">
    <source>
        <dbReference type="ARBA" id="ARBA00022475"/>
    </source>
</evidence>
<keyword evidence="4 8" id="KW-0812">Transmembrane</keyword>
<feature type="transmembrane region" description="Helical" evidence="8">
    <location>
        <begin position="97"/>
        <end position="124"/>
    </location>
</feature>
<comment type="caution">
    <text evidence="9">The sequence shown here is derived from an EMBL/GenBank/DDBJ whole genome shotgun (WGS) entry which is preliminary data.</text>
</comment>
<feature type="transmembrane region" description="Helical" evidence="8">
    <location>
        <begin position="348"/>
        <end position="372"/>
    </location>
</feature>
<dbReference type="InterPro" id="IPR003841">
    <property type="entry name" value="Na/Pi_transpt"/>
</dbReference>
<dbReference type="NCBIfam" id="NF037997">
    <property type="entry name" value="Na_Pi_symport"/>
    <property type="match status" value="2"/>
</dbReference>
<dbReference type="Pfam" id="PF02690">
    <property type="entry name" value="Na_Pi_cotrans"/>
    <property type="match status" value="3"/>
</dbReference>
<keyword evidence="6 8" id="KW-0472">Membrane</keyword>
<keyword evidence="3" id="KW-1003">Cell membrane</keyword>
<feature type="transmembrane region" description="Helical" evidence="8">
    <location>
        <begin position="308"/>
        <end position="328"/>
    </location>
</feature>
<evidence type="ECO:0000256" key="8">
    <source>
        <dbReference type="SAM" id="Phobius"/>
    </source>
</evidence>
<accession>A0AAD5M5D8</accession>
<dbReference type="InterPro" id="IPR021917">
    <property type="entry name" value="Unchr_Zn-peptidase-like"/>
</dbReference>
<keyword evidence="5 8" id="KW-1133">Transmembrane helix</keyword>
<evidence type="ECO:0000256" key="1">
    <source>
        <dbReference type="ARBA" id="ARBA00004651"/>
    </source>
</evidence>
<reference evidence="9" key="1">
    <citation type="submission" date="2021-12" db="EMBL/GenBank/DDBJ databases">
        <title>Prjna785345.</title>
        <authorList>
            <person name="Rujirawat T."/>
            <person name="Krajaejun T."/>
        </authorList>
    </citation>
    <scope>NUCLEOTIDE SEQUENCE</scope>
    <source>
        <strain evidence="9">Pi057C3</strain>
    </source>
</reference>
<feature type="transmembrane region" description="Helical" evidence="8">
    <location>
        <begin position="393"/>
        <end position="419"/>
    </location>
</feature>
<name>A0AAD5M5D8_PYTIN</name>
<evidence type="ECO:0000256" key="5">
    <source>
        <dbReference type="ARBA" id="ARBA00022989"/>
    </source>
</evidence>
<sequence length="879" mass="93309">MSEQLQSVDVGNGPDAPSSPRVNSAPTKYLLQGEETSNDVELSEKTRAEKVWGYFQYLTLSLAALYFFMVAIKLIGDGFTLALGCNAKGAFDFADNPVAGVMIGTVATAVLHSSGTVTSIVVALVGSGGMTIRQGVYVIMGANVGTCVTCIMVAFGQVGERAQFQRAMAAATVHDMYNIWSVIVLFPVEVLFAPLERLSVAMSNAKANKGAFKSPVDAVVNPLAHKILAVDKQAIYQIATGAKVCAPGGSFVKAGVFKGSSMGDGSVGALVVCMGFAILVCALVTLVQMLGKLFLGPTKKAIAKLLDYNGYVNILVGTVITFAVHSSTVVTSTLTPMAGLGVITLEQVYPLVIGANLGTTGLVSLYFFMVAVKLIGDGLTLALGCNTHDTFNFAYRPIAGLMIGVVSTALIHSSILFPIEELFHPLEELSRVMSNAKTSQGGAFAHSDLSDQAVGVLVIAMGLIILAAALSSLIRMMARVFLGATKRVIAEALDCNGYLNILIGTALTFAVHSSTLVTSTLTPMAGLGVVTLEQVYPLVLGANLGTTATALLASLVTGKKDAVAIALVHFWFNFFGIFLFYPLAVTRKLILVPAITIARWSAAWPLVAVIFVVLCFLGIPLIFVVLIMAPRMTIDVFNVADDSTLEYPLVLLDGAVRNLSLAPPGCFLDARLDAQRGCLWPIATPSGRFKALVLLPAPGRYAISLEVAGICVRVIHVTYAPDVSSRFRVKFYYQKCADTPVDAGFDAPPGVDNSDHVAMSKIKFNALLMQTAMAEMLRHAGLPPRTFALEVDGTDGLPIVHMLQTTSFSTMEARTMHDHKLIDLVEKELVALGHNDHPHVKFKHAVILGCSTYNPMTKQPMGHTALGGGKVSVRIAVTE</sequence>
<evidence type="ECO:0000256" key="2">
    <source>
        <dbReference type="ARBA" id="ARBA00005808"/>
    </source>
</evidence>
<dbReference type="PANTHER" id="PTHR10010:SF46">
    <property type="entry name" value="SODIUM-DEPENDENT PHOSPHATE TRANSPORT PROTEIN 2B"/>
    <property type="match status" value="1"/>
</dbReference>
<dbReference type="AlphaFoldDB" id="A0AAD5M5D8"/>
<organism evidence="9 10">
    <name type="scientific">Pythium insidiosum</name>
    <name type="common">Pythiosis disease agent</name>
    <dbReference type="NCBI Taxonomy" id="114742"/>
    <lineage>
        <taxon>Eukaryota</taxon>
        <taxon>Sar</taxon>
        <taxon>Stramenopiles</taxon>
        <taxon>Oomycota</taxon>
        <taxon>Peronosporomycetes</taxon>
        <taxon>Pythiales</taxon>
        <taxon>Pythiaceae</taxon>
        <taxon>Pythium</taxon>
    </lineage>
</organism>
<feature type="region of interest" description="Disordered" evidence="7">
    <location>
        <begin position="1"/>
        <end position="25"/>
    </location>
</feature>
<dbReference type="PANTHER" id="PTHR10010">
    <property type="entry name" value="SOLUTE CARRIER FAMILY 34 SODIUM PHOSPHATE , MEMBER 2-RELATED"/>
    <property type="match status" value="1"/>
</dbReference>
<dbReference type="Proteomes" id="UP001209570">
    <property type="component" value="Unassembled WGS sequence"/>
</dbReference>
<feature type="transmembrane region" description="Helical" evidence="8">
    <location>
        <begin position="453"/>
        <end position="474"/>
    </location>
</feature>
<comment type="subcellular location">
    <subcellularLocation>
        <location evidence="1">Cell membrane</location>
        <topology evidence="1">Multi-pass membrane protein</topology>
    </subcellularLocation>
</comment>
<feature type="transmembrane region" description="Helical" evidence="8">
    <location>
        <begin position="495"/>
        <end position="515"/>
    </location>
</feature>
<keyword evidence="10" id="KW-1185">Reference proteome</keyword>
<dbReference type="GO" id="GO:0044341">
    <property type="term" value="P:sodium-dependent phosphate transport"/>
    <property type="evidence" value="ECO:0007669"/>
    <property type="project" value="InterPro"/>
</dbReference>
<proteinExistence type="inferred from homology"/>
<dbReference type="Pfam" id="PF12044">
    <property type="entry name" value="Metallopep"/>
    <property type="match status" value="1"/>
</dbReference>
<feature type="transmembrane region" description="Helical" evidence="8">
    <location>
        <begin position="177"/>
        <end position="195"/>
    </location>
</feature>
<feature type="transmembrane region" description="Helical" evidence="8">
    <location>
        <begin position="136"/>
        <end position="156"/>
    </location>
</feature>
<evidence type="ECO:0008006" key="11">
    <source>
        <dbReference type="Google" id="ProtNLM"/>
    </source>
</evidence>
<protein>
    <recommendedName>
        <fullName evidence="11">Sodium-dependent phosphate transporter</fullName>
    </recommendedName>
</protein>
<evidence type="ECO:0000256" key="7">
    <source>
        <dbReference type="SAM" id="MobiDB-lite"/>
    </source>
</evidence>
<gene>
    <name evidence="9" type="ORF">P43SY_001205</name>
</gene>
<dbReference type="GO" id="GO:0005886">
    <property type="term" value="C:plasma membrane"/>
    <property type="evidence" value="ECO:0007669"/>
    <property type="project" value="UniProtKB-SubCell"/>
</dbReference>
<evidence type="ECO:0000256" key="6">
    <source>
        <dbReference type="ARBA" id="ARBA00023136"/>
    </source>
</evidence>